<evidence type="ECO:0000313" key="3">
    <source>
        <dbReference type="EMBL" id="ORX60825.1"/>
    </source>
</evidence>
<gene>
    <name evidence="3" type="ORF">BCR36DRAFT_578898</name>
</gene>
<name>A0A1Y1VN36_9FUNG</name>
<feature type="transmembrane region" description="Helical" evidence="2">
    <location>
        <begin position="43"/>
        <end position="63"/>
    </location>
</feature>
<keyword evidence="2" id="KW-0472">Membrane</keyword>
<accession>A0A1Y1VN36</accession>
<evidence type="ECO:0000256" key="1">
    <source>
        <dbReference type="SAM" id="MobiDB-lite"/>
    </source>
</evidence>
<reference evidence="3 4" key="1">
    <citation type="submission" date="2016-08" db="EMBL/GenBank/DDBJ databases">
        <title>Genomes of anaerobic fungi encode conserved fungal cellulosomes for biomass hydrolysis.</title>
        <authorList>
            <consortium name="DOE Joint Genome Institute"/>
            <person name="Haitjema C.H."/>
            <person name="Gilmore S.P."/>
            <person name="Henske J.K."/>
            <person name="Solomon K.V."/>
            <person name="De Groot R."/>
            <person name="Kuo A."/>
            <person name="Mondo S.J."/>
            <person name="Salamov A.A."/>
            <person name="Labutti K."/>
            <person name="Zhao Z."/>
            <person name="Chiniquy J."/>
            <person name="Barry K."/>
            <person name="Brewer H.M."/>
            <person name="Purvine S.O."/>
            <person name="Wright A.T."/>
            <person name="Boxma B."/>
            <person name="Van Alen T."/>
            <person name="Hackstein J.H."/>
            <person name="Baker S.E."/>
            <person name="Grigoriev I.V."/>
            <person name="O'Malley M.A."/>
        </authorList>
    </citation>
    <scope>NUCLEOTIDE SEQUENCE [LARGE SCALE GENOMIC DNA]</scope>
    <source>
        <strain evidence="4">finn</strain>
    </source>
</reference>
<feature type="compositionally biased region" description="Basic and acidic residues" evidence="1">
    <location>
        <begin position="19"/>
        <end position="28"/>
    </location>
</feature>
<organism evidence="3 4">
    <name type="scientific">Piromyces finnis</name>
    <dbReference type="NCBI Taxonomy" id="1754191"/>
    <lineage>
        <taxon>Eukaryota</taxon>
        <taxon>Fungi</taxon>
        <taxon>Fungi incertae sedis</taxon>
        <taxon>Chytridiomycota</taxon>
        <taxon>Chytridiomycota incertae sedis</taxon>
        <taxon>Neocallimastigomycetes</taxon>
        <taxon>Neocallimastigales</taxon>
        <taxon>Neocallimastigaceae</taxon>
        <taxon>Piromyces</taxon>
    </lineage>
</organism>
<dbReference type="EMBL" id="MCFH01000001">
    <property type="protein sequence ID" value="ORX60825.1"/>
    <property type="molecule type" value="Genomic_DNA"/>
</dbReference>
<evidence type="ECO:0000313" key="4">
    <source>
        <dbReference type="Proteomes" id="UP000193719"/>
    </source>
</evidence>
<evidence type="ECO:0000256" key="2">
    <source>
        <dbReference type="SAM" id="Phobius"/>
    </source>
</evidence>
<comment type="caution">
    <text evidence="3">The sequence shown here is derived from an EMBL/GenBank/DDBJ whole genome shotgun (WGS) entry which is preliminary data.</text>
</comment>
<keyword evidence="2" id="KW-0812">Transmembrane</keyword>
<dbReference type="AlphaFoldDB" id="A0A1Y1VN36"/>
<feature type="compositionally biased region" description="Basic residues" evidence="1">
    <location>
        <begin position="1"/>
        <end position="12"/>
    </location>
</feature>
<dbReference type="Proteomes" id="UP000193719">
    <property type="component" value="Unassembled WGS sequence"/>
</dbReference>
<keyword evidence="4" id="KW-1185">Reference proteome</keyword>
<protein>
    <submittedName>
        <fullName evidence="3">Uncharacterized protein</fullName>
    </submittedName>
</protein>
<proteinExistence type="predicted"/>
<reference evidence="3 4" key="2">
    <citation type="submission" date="2016-08" db="EMBL/GenBank/DDBJ databases">
        <title>Pervasive Adenine N6-methylation of Active Genes in Fungi.</title>
        <authorList>
            <consortium name="DOE Joint Genome Institute"/>
            <person name="Mondo S.J."/>
            <person name="Dannebaum R.O."/>
            <person name="Kuo R.C."/>
            <person name="Labutti K."/>
            <person name="Haridas S."/>
            <person name="Kuo A."/>
            <person name="Salamov A."/>
            <person name="Ahrendt S.R."/>
            <person name="Lipzen A."/>
            <person name="Sullivan W."/>
            <person name="Andreopoulos W.B."/>
            <person name="Clum A."/>
            <person name="Lindquist E."/>
            <person name="Daum C."/>
            <person name="Ramamoorthy G.K."/>
            <person name="Gryganskyi A."/>
            <person name="Culley D."/>
            <person name="Magnuson J.K."/>
            <person name="James T.Y."/>
            <person name="O'Malley M.A."/>
            <person name="Stajich J.E."/>
            <person name="Spatafora J.W."/>
            <person name="Visel A."/>
            <person name="Grigoriev I.V."/>
        </authorList>
    </citation>
    <scope>NUCLEOTIDE SEQUENCE [LARGE SCALE GENOMIC DNA]</scope>
    <source>
        <strain evidence="4">finn</strain>
    </source>
</reference>
<dbReference type="OrthoDB" id="2141829at2759"/>
<sequence length="471" mass="54400">MTVKTSKGKRGRTTGSSQSKKEERNQEISEEIKEKNNIYLQKWSIIFSLSLFFILISIFLIVVENNSISGYKIYAHQQYKRSLSTLQKSVNNFSSIIKQSSNEFHVRKRRSDLISNEDSENFKLTYPYQPLVLALDSIQEITWDAADMLDSEKMDIILKDISGSREEEIIAKNIPITLKKFKINLDNKVKSGTYNLIFIEKKENNDIYMCSSPEILILDMNKNDKNYYPKLLKFTYPYALLEWRINDNSIVTWNPLPFTKFSTTFKLSICELISNDDGLDISETLIHPEVQASNGYIKVNLKNIRGISSGKQYFFKASFLSGIFEMSSLFTTVDDTLEITNYAKPIQIVAPFTSTIWKINETVNISLNIKRYIQDNIGSTYLRLSYVNLESNTNNFDSTFITQFRMTKRKNIGKNVTIKIKDIKSIEDSQIIWRVPVNIKIGYYSIQIIKTNENGIESIIDQTSPIIEIIP</sequence>
<feature type="region of interest" description="Disordered" evidence="1">
    <location>
        <begin position="1"/>
        <end position="28"/>
    </location>
</feature>
<keyword evidence="2" id="KW-1133">Transmembrane helix</keyword>